<dbReference type="Proteomes" id="UP000007266">
    <property type="component" value="Linkage group 1"/>
</dbReference>
<dbReference type="InParanoid" id="D6W8F8"/>
<protein>
    <submittedName>
        <fullName evidence="1">Uncharacterized protein</fullName>
    </submittedName>
</protein>
<evidence type="ECO:0000313" key="2">
    <source>
        <dbReference type="Proteomes" id="UP000007266"/>
    </source>
</evidence>
<organism evidence="1 2">
    <name type="scientific">Tribolium castaneum</name>
    <name type="common">Red flour beetle</name>
    <dbReference type="NCBI Taxonomy" id="7070"/>
    <lineage>
        <taxon>Eukaryota</taxon>
        <taxon>Metazoa</taxon>
        <taxon>Ecdysozoa</taxon>
        <taxon>Arthropoda</taxon>
        <taxon>Hexapoda</taxon>
        <taxon>Insecta</taxon>
        <taxon>Pterygota</taxon>
        <taxon>Neoptera</taxon>
        <taxon>Endopterygota</taxon>
        <taxon>Coleoptera</taxon>
        <taxon>Polyphaga</taxon>
        <taxon>Cucujiformia</taxon>
        <taxon>Tenebrionidae</taxon>
        <taxon>Tenebrionidae incertae sedis</taxon>
        <taxon>Tribolium</taxon>
    </lineage>
</organism>
<name>D6W8F8_TRICA</name>
<proteinExistence type="predicted"/>
<keyword evidence="2" id="KW-1185">Reference proteome</keyword>
<reference evidence="1 2" key="1">
    <citation type="journal article" date="2008" name="Nature">
        <title>The genome of the model beetle and pest Tribolium castaneum.</title>
        <authorList>
            <consortium name="Tribolium Genome Sequencing Consortium"/>
            <person name="Richards S."/>
            <person name="Gibbs R.A."/>
            <person name="Weinstock G.M."/>
            <person name="Brown S.J."/>
            <person name="Denell R."/>
            <person name="Beeman R.W."/>
            <person name="Gibbs R."/>
            <person name="Beeman R.W."/>
            <person name="Brown S.J."/>
            <person name="Bucher G."/>
            <person name="Friedrich M."/>
            <person name="Grimmelikhuijzen C.J."/>
            <person name="Klingler M."/>
            <person name="Lorenzen M."/>
            <person name="Richards S."/>
            <person name="Roth S."/>
            <person name="Schroder R."/>
            <person name="Tautz D."/>
            <person name="Zdobnov E.M."/>
            <person name="Muzny D."/>
            <person name="Gibbs R.A."/>
            <person name="Weinstock G.M."/>
            <person name="Attaway T."/>
            <person name="Bell S."/>
            <person name="Buhay C.J."/>
            <person name="Chandrabose M.N."/>
            <person name="Chavez D."/>
            <person name="Clerk-Blankenburg K.P."/>
            <person name="Cree A."/>
            <person name="Dao M."/>
            <person name="Davis C."/>
            <person name="Chacko J."/>
            <person name="Dinh H."/>
            <person name="Dugan-Rocha S."/>
            <person name="Fowler G."/>
            <person name="Garner T.T."/>
            <person name="Garnes J."/>
            <person name="Gnirke A."/>
            <person name="Hawes A."/>
            <person name="Hernandez J."/>
            <person name="Hines S."/>
            <person name="Holder M."/>
            <person name="Hume J."/>
            <person name="Jhangiani S.N."/>
            <person name="Joshi V."/>
            <person name="Khan Z.M."/>
            <person name="Jackson L."/>
            <person name="Kovar C."/>
            <person name="Kowis A."/>
            <person name="Lee S."/>
            <person name="Lewis L.R."/>
            <person name="Margolis J."/>
            <person name="Morgan M."/>
            <person name="Nazareth L.V."/>
            <person name="Nguyen N."/>
            <person name="Okwuonu G."/>
            <person name="Parker D."/>
            <person name="Richards S."/>
            <person name="Ruiz S.J."/>
            <person name="Santibanez J."/>
            <person name="Savard J."/>
            <person name="Scherer S.E."/>
            <person name="Schneider B."/>
            <person name="Sodergren E."/>
            <person name="Tautz D."/>
            <person name="Vattahil S."/>
            <person name="Villasana D."/>
            <person name="White C.S."/>
            <person name="Wright R."/>
            <person name="Park Y."/>
            <person name="Beeman R.W."/>
            <person name="Lord J."/>
            <person name="Oppert B."/>
            <person name="Lorenzen M."/>
            <person name="Brown S."/>
            <person name="Wang L."/>
            <person name="Savard J."/>
            <person name="Tautz D."/>
            <person name="Richards S."/>
            <person name="Weinstock G."/>
            <person name="Gibbs R.A."/>
            <person name="Liu Y."/>
            <person name="Worley K."/>
            <person name="Weinstock G."/>
            <person name="Elsik C.G."/>
            <person name="Reese J.T."/>
            <person name="Elhaik E."/>
            <person name="Landan G."/>
            <person name="Graur D."/>
            <person name="Arensburger P."/>
            <person name="Atkinson P."/>
            <person name="Beeman R.W."/>
            <person name="Beidler J."/>
            <person name="Brown S.J."/>
            <person name="Demuth J.P."/>
            <person name="Drury D.W."/>
            <person name="Du Y.Z."/>
            <person name="Fujiwara H."/>
            <person name="Lorenzen M."/>
            <person name="Maselli V."/>
            <person name="Osanai M."/>
            <person name="Park Y."/>
            <person name="Robertson H.M."/>
            <person name="Tu Z."/>
            <person name="Wang J.J."/>
            <person name="Wang S."/>
            <person name="Richards S."/>
            <person name="Song H."/>
            <person name="Zhang L."/>
            <person name="Sodergren E."/>
            <person name="Werner D."/>
            <person name="Stanke M."/>
            <person name="Morgenstern B."/>
            <person name="Solovyev V."/>
            <person name="Kosarev P."/>
            <person name="Brown G."/>
            <person name="Chen H.C."/>
            <person name="Ermolaeva O."/>
            <person name="Hlavina W."/>
            <person name="Kapustin Y."/>
            <person name="Kiryutin B."/>
            <person name="Kitts P."/>
            <person name="Maglott D."/>
            <person name="Pruitt K."/>
            <person name="Sapojnikov V."/>
            <person name="Souvorov A."/>
            <person name="Mackey A.J."/>
            <person name="Waterhouse R.M."/>
            <person name="Wyder S."/>
            <person name="Zdobnov E.M."/>
            <person name="Zdobnov E.M."/>
            <person name="Wyder S."/>
            <person name="Kriventseva E.V."/>
            <person name="Kadowaki T."/>
            <person name="Bork P."/>
            <person name="Aranda M."/>
            <person name="Bao R."/>
            <person name="Beermann A."/>
            <person name="Berns N."/>
            <person name="Bolognesi R."/>
            <person name="Bonneton F."/>
            <person name="Bopp D."/>
            <person name="Brown S.J."/>
            <person name="Bucher G."/>
            <person name="Butts T."/>
            <person name="Chaumot A."/>
            <person name="Denell R.E."/>
            <person name="Ferrier D.E."/>
            <person name="Friedrich M."/>
            <person name="Gordon C.M."/>
            <person name="Jindra M."/>
            <person name="Klingler M."/>
            <person name="Lan Q."/>
            <person name="Lattorff H.M."/>
            <person name="Laudet V."/>
            <person name="von Levetsow C."/>
            <person name="Liu Z."/>
            <person name="Lutz R."/>
            <person name="Lynch J.A."/>
            <person name="da Fonseca R.N."/>
            <person name="Posnien N."/>
            <person name="Reuter R."/>
            <person name="Roth S."/>
            <person name="Savard J."/>
            <person name="Schinko J.B."/>
            <person name="Schmitt C."/>
            <person name="Schoppmeier M."/>
            <person name="Schroder R."/>
            <person name="Shippy T.D."/>
            <person name="Simonnet F."/>
            <person name="Marques-Souza H."/>
            <person name="Tautz D."/>
            <person name="Tomoyasu Y."/>
            <person name="Trauner J."/>
            <person name="Van der Zee M."/>
            <person name="Vervoort M."/>
            <person name="Wittkopp N."/>
            <person name="Wimmer E.A."/>
            <person name="Yang X."/>
            <person name="Jones A.K."/>
            <person name="Sattelle D.B."/>
            <person name="Ebert P.R."/>
            <person name="Nelson D."/>
            <person name="Scott J.G."/>
            <person name="Beeman R.W."/>
            <person name="Muthukrishnan S."/>
            <person name="Kramer K.J."/>
            <person name="Arakane Y."/>
            <person name="Beeman R.W."/>
            <person name="Zhu Q."/>
            <person name="Hogenkamp D."/>
            <person name="Dixit R."/>
            <person name="Oppert B."/>
            <person name="Jiang H."/>
            <person name="Zou Z."/>
            <person name="Marshall J."/>
            <person name="Elpidina E."/>
            <person name="Vinokurov K."/>
            <person name="Oppert C."/>
            <person name="Zou Z."/>
            <person name="Evans J."/>
            <person name="Lu Z."/>
            <person name="Zhao P."/>
            <person name="Sumathipala N."/>
            <person name="Altincicek B."/>
            <person name="Vilcinskas A."/>
            <person name="Williams M."/>
            <person name="Hultmark D."/>
            <person name="Hetru C."/>
            <person name="Jiang H."/>
            <person name="Grimmelikhuijzen C.J."/>
            <person name="Hauser F."/>
            <person name="Cazzamali G."/>
            <person name="Williamson M."/>
            <person name="Park Y."/>
            <person name="Li B."/>
            <person name="Tanaka Y."/>
            <person name="Predel R."/>
            <person name="Neupert S."/>
            <person name="Schachtner J."/>
            <person name="Verleyen P."/>
            <person name="Raible F."/>
            <person name="Bork P."/>
            <person name="Friedrich M."/>
            <person name="Walden K.K."/>
            <person name="Robertson H.M."/>
            <person name="Angeli S."/>
            <person name="Foret S."/>
            <person name="Bucher G."/>
            <person name="Schuetz S."/>
            <person name="Maleszka R."/>
            <person name="Wimmer E.A."/>
            <person name="Beeman R.W."/>
            <person name="Lorenzen M."/>
            <person name="Tomoyasu Y."/>
            <person name="Miller S.C."/>
            <person name="Grossmann D."/>
            <person name="Bucher G."/>
        </authorList>
    </citation>
    <scope>NUCLEOTIDE SEQUENCE [LARGE SCALE GENOMIC DNA]</scope>
    <source>
        <strain evidence="1 2">Georgia GA2</strain>
    </source>
</reference>
<reference evidence="1 2" key="2">
    <citation type="journal article" date="2010" name="Nucleic Acids Res.">
        <title>BeetleBase in 2010: revisions to provide comprehensive genomic information for Tribolium castaneum.</title>
        <authorList>
            <person name="Kim H.S."/>
            <person name="Murphy T."/>
            <person name="Xia J."/>
            <person name="Caragea D."/>
            <person name="Park Y."/>
            <person name="Beeman R.W."/>
            <person name="Lorenzen M.D."/>
            <person name="Butcher S."/>
            <person name="Manak J.R."/>
            <person name="Brown S.J."/>
        </authorList>
    </citation>
    <scope>GENOME REANNOTATION</scope>
    <source>
        <strain evidence="1 2">Georgia GA2</strain>
    </source>
</reference>
<accession>D6W8F8</accession>
<dbReference type="HOGENOM" id="CLU_2925594_0_0_1"/>
<sequence>MSDAIVCVSGRVEHRQSRYAHAPGYSIAQQGSTAVGPQHNRISTLNLIAYDRLLFSTLAET</sequence>
<evidence type="ECO:0000313" key="1">
    <source>
        <dbReference type="EMBL" id="EFA10948.1"/>
    </source>
</evidence>
<dbReference type="AlphaFoldDB" id="D6W8F8"/>
<dbReference type="EMBL" id="KQ971307">
    <property type="protein sequence ID" value="EFA10948.1"/>
    <property type="molecule type" value="Genomic_DNA"/>
</dbReference>
<gene>
    <name evidence="1" type="primary">GLEAN_01779</name>
    <name evidence="1" type="ORF">TcasGA2_TC001779</name>
</gene>